<reference evidence="1 2" key="1">
    <citation type="submission" date="2020-06" db="EMBL/GenBank/DDBJ databases">
        <title>Description of novel acetic acid bacteria.</title>
        <authorList>
            <person name="Sombolestani A."/>
        </authorList>
    </citation>
    <scope>NUCLEOTIDE SEQUENCE [LARGE SCALE GENOMIC DNA]</scope>
    <source>
        <strain evidence="1 2">LMG 31431</strain>
    </source>
</reference>
<accession>A0A7Y7IX84</accession>
<dbReference type="EMBL" id="JABXXP010000313">
    <property type="protein sequence ID" value="NVN12021.1"/>
    <property type="molecule type" value="Genomic_DNA"/>
</dbReference>
<dbReference type="Gene3D" id="3.40.30.10">
    <property type="entry name" value="Glutaredoxin"/>
    <property type="match status" value="1"/>
</dbReference>
<name>A0A7Y7IX84_9PROT</name>
<protein>
    <recommendedName>
        <fullName evidence="3">SCO family protein</fullName>
    </recommendedName>
</protein>
<comment type="caution">
    <text evidence="1">The sequence shown here is derived from an EMBL/GenBank/DDBJ whole genome shotgun (WGS) entry which is preliminary data.</text>
</comment>
<evidence type="ECO:0000313" key="1">
    <source>
        <dbReference type="EMBL" id="NVN12021.1"/>
    </source>
</evidence>
<sequence length="79" mass="8635">LRGSDDALARLAARYRLAYDVTPGPPYRVTHSEALYVFDRGSRARLLISTEHDGNDPAACIAADLDRLLREPGPDVRGA</sequence>
<evidence type="ECO:0008006" key="3">
    <source>
        <dbReference type="Google" id="ProtNLM"/>
    </source>
</evidence>
<dbReference type="AlphaFoldDB" id="A0A7Y7IX84"/>
<evidence type="ECO:0000313" key="2">
    <source>
        <dbReference type="Proteomes" id="UP000534870"/>
    </source>
</evidence>
<proteinExistence type="predicted"/>
<feature type="non-terminal residue" evidence="1">
    <location>
        <position position="1"/>
    </location>
</feature>
<organism evidence="1 2">
    <name type="scientific">Nguyenibacter vanlangensis</name>
    <dbReference type="NCBI Taxonomy" id="1216886"/>
    <lineage>
        <taxon>Bacteria</taxon>
        <taxon>Pseudomonadati</taxon>
        <taxon>Pseudomonadota</taxon>
        <taxon>Alphaproteobacteria</taxon>
        <taxon>Acetobacterales</taxon>
        <taxon>Acetobacteraceae</taxon>
        <taxon>Nguyenibacter</taxon>
    </lineage>
</organism>
<dbReference type="Proteomes" id="UP000534870">
    <property type="component" value="Unassembled WGS sequence"/>
</dbReference>
<gene>
    <name evidence="1" type="ORF">HUK84_12985</name>
</gene>